<dbReference type="AlphaFoldDB" id="A0A8J6TDX9"/>
<comment type="similarity">
    <text evidence="1">Belongs to the glycosyl hydrolase 13 family.</text>
</comment>
<evidence type="ECO:0000313" key="6">
    <source>
        <dbReference type="Proteomes" id="UP000614469"/>
    </source>
</evidence>
<comment type="caution">
    <text evidence="5">The sequence shown here is derived from an EMBL/GenBank/DDBJ whole genome shotgun (WGS) entry which is preliminary data.</text>
</comment>
<dbReference type="SUPFAM" id="SSF51445">
    <property type="entry name" value="(Trans)glycosidases"/>
    <property type="match status" value="1"/>
</dbReference>
<evidence type="ECO:0000256" key="1">
    <source>
        <dbReference type="ARBA" id="ARBA00008061"/>
    </source>
</evidence>
<dbReference type="GO" id="GO:0009313">
    <property type="term" value="P:oligosaccharide catabolic process"/>
    <property type="evidence" value="ECO:0007669"/>
    <property type="project" value="TreeGrafter"/>
</dbReference>
<dbReference type="Gene3D" id="2.60.40.1180">
    <property type="entry name" value="Golgi alpha-mannosidase II"/>
    <property type="match status" value="1"/>
</dbReference>
<name>A0A8J6TDX9_9CHLR</name>
<dbReference type="SMART" id="SM00642">
    <property type="entry name" value="Aamy"/>
    <property type="match status" value="1"/>
</dbReference>
<dbReference type="SUPFAM" id="SSF51011">
    <property type="entry name" value="Glycosyl hydrolase domain"/>
    <property type="match status" value="1"/>
</dbReference>
<keyword evidence="2" id="KW-0378">Hydrolase</keyword>
<proteinExistence type="inferred from homology"/>
<dbReference type="InterPro" id="IPR017853">
    <property type="entry name" value="GH"/>
</dbReference>
<dbReference type="InterPro" id="IPR006047">
    <property type="entry name" value="GH13_cat_dom"/>
</dbReference>
<gene>
    <name evidence="5" type="ORF">H8E29_04155</name>
</gene>
<dbReference type="InterPro" id="IPR045857">
    <property type="entry name" value="O16G_dom_2"/>
</dbReference>
<dbReference type="Gene3D" id="3.90.400.10">
    <property type="entry name" value="Oligo-1,6-glucosidase, Domain 2"/>
    <property type="match status" value="1"/>
</dbReference>
<dbReference type="Gene3D" id="3.20.20.80">
    <property type="entry name" value="Glycosidases"/>
    <property type="match status" value="2"/>
</dbReference>
<sequence length="533" mass="62265">MQDFLWWRDGIIYQIYPRSFLDTTGNGLGDLAGITARLDYLANLGIDAIWLSPFFPTPDADFGYDISDHVDVDPRFGSLADFDELVEASHKRGIRIILDLVLNHTSDQHPWFQESRINKTNPKHDWYLWESPSPSKGEGSGVGVPNKWQSVFGGKAWTWDQIRGQYYYHMFLNEQPDVNWRNPEVRKAQMDVLRFWLERGVDGYRLDVFNVYFKDDQLRENPGKLGRRAFERQEHIYDTDRPEMDSVLEEMRSILDEYPERYAVGETFLPTPEKIIRYNGQKKLHAAFDFEFLWSNYKPSKFLTAIQNWEKVAAEAQIWPNYVLSNHDVPRPATRYSIGEDDARAKVIMAMLLTTRGTPFLYYGEEIGMRDISLRRSEIMDPPGKKYWPFHKGRDGCRSPMQWDASENAGFSTENPWLPVHPNSEKRNVAAQQENEHSLFHFTRSLIALRKENITLLRGEFIPLKDMPRGVLAYLRKSDEETILVALNFSENMKKLILPKKSWQILFSENREDKITEDALLLFPHEVIILKAN</sequence>
<dbReference type="Pfam" id="PF00128">
    <property type="entry name" value="Alpha-amylase"/>
    <property type="match status" value="1"/>
</dbReference>
<dbReference type="InterPro" id="IPR056300">
    <property type="entry name" value="SusG-like_C"/>
</dbReference>
<dbReference type="FunFam" id="3.90.400.10:FF:000002">
    <property type="entry name" value="Sucrose isomerase"/>
    <property type="match status" value="1"/>
</dbReference>
<evidence type="ECO:0000259" key="4">
    <source>
        <dbReference type="SMART" id="SM00642"/>
    </source>
</evidence>
<accession>A0A8J6TDX9</accession>
<feature type="domain" description="Glycosyl hydrolase family 13 catalytic" evidence="4">
    <location>
        <begin position="14"/>
        <end position="450"/>
    </location>
</feature>
<evidence type="ECO:0000256" key="3">
    <source>
        <dbReference type="ARBA" id="ARBA00023295"/>
    </source>
</evidence>
<evidence type="ECO:0000313" key="5">
    <source>
        <dbReference type="EMBL" id="MBC8334436.1"/>
    </source>
</evidence>
<dbReference type="Pfam" id="PF23915">
    <property type="entry name" value="SusG_C"/>
    <property type="match status" value="1"/>
</dbReference>
<dbReference type="EMBL" id="JACNJN010000066">
    <property type="protein sequence ID" value="MBC8334436.1"/>
    <property type="molecule type" value="Genomic_DNA"/>
</dbReference>
<organism evidence="5 6">
    <name type="scientific">Candidatus Desulfolinea nitratireducens</name>
    <dbReference type="NCBI Taxonomy" id="2841698"/>
    <lineage>
        <taxon>Bacteria</taxon>
        <taxon>Bacillati</taxon>
        <taxon>Chloroflexota</taxon>
        <taxon>Anaerolineae</taxon>
        <taxon>Anaerolineales</taxon>
        <taxon>Anaerolineales incertae sedis</taxon>
        <taxon>Candidatus Desulfolinea</taxon>
    </lineage>
</organism>
<reference evidence="5 6" key="1">
    <citation type="submission" date="2020-08" db="EMBL/GenBank/DDBJ databases">
        <title>Bridging the membrane lipid divide: bacteria of the FCB group superphylum have the potential to synthesize archaeal ether lipids.</title>
        <authorList>
            <person name="Villanueva L."/>
            <person name="Von Meijenfeldt F.A.B."/>
            <person name="Westbye A.B."/>
            <person name="Yadav S."/>
            <person name="Hopmans E.C."/>
            <person name="Dutilh B.E."/>
            <person name="Sinninghe Damste J.S."/>
        </authorList>
    </citation>
    <scope>NUCLEOTIDE SEQUENCE [LARGE SCALE GENOMIC DNA]</scope>
    <source>
        <strain evidence="5">NIOZ-UU36</strain>
    </source>
</reference>
<dbReference type="PANTHER" id="PTHR10357:SF179">
    <property type="entry name" value="NEUTRAL AND BASIC AMINO ACID TRANSPORT PROTEIN RBAT"/>
    <property type="match status" value="1"/>
</dbReference>
<dbReference type="InterPro" id="IPR013780">
    <property type="entry name" value="Glyco_hydro_b"/>
</dbReference>
<dbReference type="PANTHER" id="PTHR10357">
    <property type="entry name" value="ALPHA-AMYLASE FAMILY MEMBER"/>
    <property type="match status" value="1"/>
</dbReference>
<keyword evidence="3" id="KW-0326">Glycosidase</keyword>
<dbReference type="GO" id="GO:0004556">
    <property type="term" value="F:alpha-amylase activity"/>
    <property type="evidence" value="ECO:0007669"/>
    <property type="project" value="TreeGrafter"/>
</dbReference>
<evidence type="ECO:0000256" key="2">
    <source>
        <dbReference type="ARBA" id="ARBA00022801"/>
    </source>
</evidence>
<protein>
    <submittedName>
        <fullName evidence="5">Alpha-glucosidase C-terminal domain-containing protein</fullName>
    </submittedName>
</protein>
<dbReference type="Proteomes" id="UP000614469">
    <property type="component" value="Unassembled WGS sequence"/>
</dbReference>